<reference evidence="3" key="1">
    <citation type="submission" date="2017-11" db="EMBL/GenBank/DDBJ databases">
        <title>Three new genomes from thermophilic consortium.</title>
        <authorList>
            <person name="Quaggio R."/>
            <person name="Amgarten D."/>
            <person name="Setubal J.C."/>
        </authorList>
    </citation>
    <scope>NUCLEOTIDE SEQUENCE</scope>
    <source>
        <strain evidence="3">ZCTH01-B2</strain>
    </source>
</reference>
<sequence length="425" mass="45677">MMRRPVCRVGVIALLILLIPGAALAYLSDVAGHWSAVWLSALEARGIIAGDRAGRFYPDDPLTRAELARIAVTGLGYGTEALALQGVPSRFTDVAPDDPLAGYVELLWELGLTEGYPDGRFRPEAPLTRVELAAMLVRAAGLEQRAAVLRSARLSYRDAGEIPDWAVGAVAAAAEAGLMSGDGDGYYRPWALVTRAEGAAAVAKWLDQYGLLFDLEGTLVAFDPREGEGTVRTPMGEEHSISLAVDAAILRGGERVLPPALQVADQVSLILNDAGQVRFVEAWYADLLAEGLEPAGGNGVWATLGTGQRRRLWVQPGALVFVNGRPATLAEALGQGPTYMALDVKTEEVRYLDAVRTPFGGRVAVVEDDRIWLEDGDGFLRYDLASDAILVDAGRRVEFYEIAEGDQVAFALDGDGRITYLEIVR</sequence>
<dbReference type="Pfam" id="PF00395">
    <property type="entry name" value="SLH"/>
    <property type="match status" value="3"/>
</dbReference>
<feature type="domain" description="SLH" evidence="2">
    <location>
        <begin position="87"/>
        <end position="150"/>
    </location>
</feature>
<dbReference type="Proteomes" id="UP000732377">
    <property type="component" value="Unassembled WGS sequence"/>
</dbReference>
<name>A0A953I7B1_SYMTR</name>
<protein>
    <recommendedName>
        <fullName evidence="2">SLH domain-containing protein</fullName>
    </recommendedName>
</protein>
<gene>
    <name evidence="3" type="ORF">CWE10_06120</name>
</gene>
<dbReference type="InterPro" id="IPR001119">
    <property type="entry name" value="SLH_dom"/>
</dbReference>
<dbReference type="PROSITE" id="PS51272">
    <property type="entry name" value="SLH"/>
    <property type="match status" value="3"/>
</dbReference>
<dbReference type="AlphaFoldDB" id="A0A953I7B1"/>
<organism evidence="3 4">
    <name type="scientific">Symbiobacterium thermophilum</name>
    <dbReference type="NCBI Taxonomy" id="2734"/>
    <lineage>
        <taxon>Bacteria</taxon>
        <taxon>Bacillati</taxon>
        <taxon>Bacillota</taxon>
        <taxon>Clostridia</taxon>
        <taxon>Eubacteriales</taxon>
        <taxon>Symbiobacteriaceae</taxon>
        <taxon>Symbiobacterium</taxon>
    </lineage>
</organism>
<evidence type="ECO:0000256" key="1">
    <source>
        <dbReference type="ARBA" id="ARBA00022737"/>
    </source>
</evidence>
<evidence type="ECO:0000259" key="2">
    <source>
        <dbReference type="PROSITE" id="PS51272"/>
    </source>
</evidence>
<accession>A0A953I7B1</accession>
<keyword evidence="1" id="KW-0677">Repeat</keyword>
<comment type="caution">
    <text evidence="3">The sequence shown here is derived from an EMBL/GenBank/DDBJ whole genome shotgun (WGS) entry which is preliminary data.</text>
</comment>
<evidence type="ECO:0000313" key="4">
    <source>
        <dbReference type="Proteomes" id="UP000732377"/>
    </source>
</evidence>
<dbReference type="EMBL" id="PIUK01000040">
    <property type="protein sequence ID" value="MBY6275788.1"/>
    <property type="molecule type" value="Genomic_DNA"/>
</dbReference>
<dbReference type="InterPro" id="IPR051465">
    <property type="entry name" value="Cell_Envelope_Struct_Comp"/>
</dbReference>
<evidence type="ECO:0000313" key="3">
    <source>
        <dbReference type="EMBL" id="MBY6275788.1"/>
    </source>
</evidence>
<feature type="domain" description="SLH" evidence="2">
    <location>
        <begin position="153"/>
        <end position="216"/>
    </location>
</feature>
<proteinExistence type="predicted"/>
<feature type="domain" description="SLH" evidence="2">
    <location>
        <begin position="22"/>
        <end position="85"/>
    </location>
</feature>
<dbReference type="PANTHER" id="PTHR43308">
    <property type="entry name" value="OUTER MEMBRANE PROTEIN ALPHA-RELATED"/>
    <property type="match status" value="1"/>
</dbReference>
<dbReference type="PANTHER" id="PTHR43308:SF5">
    <property type="entry name" value="S-LAYER PROTEIN _ PEPTIDOGLYCAN ENDO-BETA-N-ACETYLGLUCOSAMINIDASE"/>
    <property type="match status" value="1"/>
</dbReference>